<evidence type="ECO:0000256" key="5">
    <source>
        <dbReference type="ARBA" id="ARBA00022989"/>
    </source>
</evidence>
<feature type="transmembrane region" description="Helical" evidence="7">
    <location>
        <begin position="147"/>
        <end position="166"/>
    </location>
</feature>
<feature type="transmembrane region" description="Helical" evidence="7">
    <location>
        <begin position="116"/>
        <end position="135"/>
    </location>
</feature>
<evidence type="ECO:0000313" key="10">
    <source>
        <dbReference type="Proteomes" id="UP001595615"/>
    </source>
</evidence>
<evidence type="ECO:0000313" key="9">
    <source>
        <dbReference type="EMBL" id="MFC3712543.1"/>
    </source>
</evidence>
<feature type="transmembrane region" description="Helical" evidence="7">
    <location>
        <begin position="87"/>
        <end position="110"/>
    </location>
</feature>
<keyword evidence="3" id="KW-1003">Cell membrane</keyword>
<feature type="transmembrane region" description="Helical" evidence="7">
    <location>
        <begin position="59"/>
        <end position="80"/>
    </location>
</feature>
<feature type="transmembrane region" description="Helical" evidence="7">
    <location>
        <begin position="355"/>
        <end position="375"/>
    </location>
</feature>
<keyword evidence="2" id="KW-0813">Transport</keyword>
<feature type="transmembrane region" description="Helical" evidence="7">
    <location>
        <begin position="381"/>
        <end position="400"/>
    </location>
</feature>
<evidence type="ECO:0000256" key="3">
    <source>
        <dbReference type="ARBA" id="ARBA00022475"/>
    </source>
</evidence>
<feature type="transmembrane region" description="Helical" evidence="7">
    <location>
        <begin position="323"/>
        <end position="343"/>
    </location>
</feature>
<evidence type="ECO:0000256" key="4">
    <source>
        <dbReference type="ARBA" id="ARBA00022692"/>
    </source>
</evidence>
<dbReference type="CDD" id="cd06173">
    <property type="entry name" value="MFS_MefA_like"/>
    <property type="match status" value="1"/>
</dbReference>
<dbReference type="RefSeq" id="WP_380859648.1">
    <property type="nucleotide sequence ID" value="NZ_JBHRXV010000005.1"/>
</dbReference>
<feature type="transmembrane region" description="Helical" evidence="7">
    <location>
        <begin position="172"/>
        <end position="200"/>
    </location>
</feature>
<keyword evidence="10" id="KW-1185">Reference proteome</keyword>
<gene>
    <name evidence="9" type="ORF">ACFOMD_08180</name>
</gene>
<evidence type="ECO:0000256" key="2">
    <source>
        <dbReference type="ARBA" id="ARBA00022448"/>
    </source>
</evidence>
<evidence type="ECO:0000259" key="8">
    <source>
        <dbReference type="PROSITE" id="PS50850"/>
    </source>
</evidence>
<organism evidence="9 10">
    <name type="scientific">Sphingoaurantiacus capsulatus</name>
    <dbReference type="NCBI Taxonomy" id="1771310"/>
    <lineage>
        <taxon>Bacteria</taxon>
        <taxon>Pseudomonadati</taxon>
        <taxon>Pseudomonadota</taxon>
        <taxon>Alphaproteobacteria</taxon>
        <taxon>Sphingomonadales</taxon>
        <taxon>Sphingosinicellaceae</taxon>
        <taxon>Sphingoaurantiacus</taxon>
    </lineage>
</organism>
<comment type="caution">
    <text evidence="9">The sequence shown here is derived from an EMBL/GenBank/DDBJ whole genome shotgun (WGS) entry which is preliminary data.</text>
</comment>
<accession>A0ABV7XBC5</accession>
<dbReference type="Proteomes" id="UP001595615">
    <property type="component" value="Unassembled WGS sequence"/>
</dbReference>
<protein>
    <submittedName>
        <fullName evidence="9">MFS transporter</fullName>
    </submittedName>
</protein>
<feature type="transmembrane region" description="Helical" evidence="7">
    <location>
        <begin position="297"/>
        <end position="317"/>
    </location>
</feature>
<evidence type="ECO:0000256" key="1">
    <source>
        <dbReference type="ARBA" id="ARBA00004651"/>
    </source>
</evidence>
<evidence type="ECO:0000256" key="6">
    <source>
        <dbReference type="ARBA" id="ARBA00023136"/>
    </source>
</evidence>
<reference evidence="10" key="1">
    <citation type="journal article" date="2019" name="Int. J. Syst. Evol. Microbiol.">
        <title>The Global Catalogue of Microorganisms (GCM) 10K type strain sequencing project: providing services to taxonomists for standard genome sequencing and annotation.</title>
        <authorList>
            <consortium name="The Broad Institute Genomics Platform"/>
            <consortium name="The Broad Institute Genome Sequencing Center for Infectious Disease"/>
            <person name="Wu L."/>
            <person name="Ma J."/>
        </authorList>
    </citation>
    <scope>NUCLEOTIDE SEQUENCE [LARGE SCALE GENOMIC DNA]</scope>
    <source>
        <strain evidence="10">KCTC 42644</strain>
    </source>
</reference>
<keyword evidence="6 7" id="KW-0472">Membrane</keyword>
<dbReference type="PROSITE" id="PS50850">
    <property type="entry name" value="MFS"/>
    <property type="match status" value="1"/>
</dbReference>
<sequence length="560" mass="60035">MESKRRADGTANTTFAPFRHRIFLGMWIAAVAASFGSLIQTVGAAWLMTSLSGSAEMVALVQTASGLPVAIFALAAGAIADTYDRRRVMLVALSMTFVVSVILTVCQVAGVLTANLLLALTFLIGCCLALYLPAWQSSVSEQVPREDLPAAISLNSLAFNIARSLGPAIGGAVVTIGGAAAAFATNALCYLGLIGVVAAWRRPVATNLLPRERILPAMQTGLRYVWLSPRMRAMLVRALAFGFGGSSINALLPLVARELIQGGPFTYGLLLGAFGAGSVVGALGLAKIRRRQPGDAVVKYAAAAFGLSAAVVAFSPWMVLTMLALAVSGLCWVLTLATLNVTLQMAAPRWVVGRALASFQMILFAGVAGGSWVWGRFAEDVSLSASLCLSGAVLAATMLLGARWRVPQTADDNLEPASTWTEVELRAEIDPSTGPVILFVEYDVSEERVPGFLAAMTELRQIRRRDGARRWTLLQDLADPEKWIERFESPTWADHLHRYGRGTVADREIEERVMAFHHGTDAPHIRQLIARDPVADGPKPTRDEAPAKRLGLFAIKDIMQ</sequence>
<keyword evidence="4 7" id="KW-0812">Transmembrane</keyword>
<feature type="transmembrane region" description="Helical" evidence="7">
    <location>
        <begin position="234"/>
        <end position="255"/>
    </location>
</feature>
<feature type="transmembrane region" description="Helical" evidence="7">
    <location>
        <begin position="267"/>
        <end position="285"/>
    </location>
</feature>
<name>A0ABV7XBC5_9SPHN</name>
<dbReference type="Gene3D" id="1.20.1250.20">
    <property type="entry name" value="MFS general substrate transporter like domains"/>
    <property type="match status" value="1"/>
</dbReference>
<keyword evidence="5 7" id="KW-1133">Transmembrane helix</keyword>
<dbReference type="InterPro" id="IPR010290">
    <property type="entry name" value="TM_effector"/>
</dbReference>
<dbReference type="InterPro" id="IPR036259">
    <property type="entry name" value="MFS_trans_sf"/>
</dbReference>
<dbReference type="PANTHER" id="PTHR23513:SF11">
    <property type="entry name" value="STAPHYLOFERRIN A TRANSPORTER"/>
    <property type="match status" value="1"/>
</dbReference>
<dbReference type="PANTHER" id="PTHR23513">
    <property type="entry name" value="INTEGRAL MEMBRANE EFFLUX PROTEIN-RELATED"/>
    <property type="match status" value="1"/>
</dbReference>
<dbReference type="InterPro" id="IPR020846">
    <property type="entry name" value="MFS_dom"/>
</dbReference>
<dbReference type="SUPFAM" id="SSF103473">
    <property type="entry name" value="MFS general substrate transporter"/>
    <property type="match status" value="1"/>
</dbReference>
<feature type="domain" description="Major facilitator superfamily (MFS) profile" evidence="8">
    <location>
        <begin position="22"/>
        <end position="410"/>
    </location>
</feature>
<evidence type="ECO:0000256" key="7">
    <source>
        <dbReference type="SAM" id="Phobius"/>
    </source>
</evidence>
<dbReference type="EMBL" id="JBHRXV010000005">
    <property type="protein sequence ID" value="MFC3712543.1"/>
    <property type="molecule type" value="Genomic_DNA"/>
</dbReference>
<comment type="subcellular location">
    <subcellularLocation>
        <location evidence="1">Cell membrane</location>
        <topology evidence="1">Multi-pass membrane protein</topology>
    </subcellularLocation>
</comment>
<feature type="transmembrane region" description="Helical" evidence="7">
    <location>
        <begin position="21"/>
        <end position="47"/>
    </location>
</feature>
<dbReference type="Pfam" id="PF05977">
    <property type="entry name" value="MFS_3"/>
    <property type="match status" value="1"/>
</dbReference>
<proteinExistence type="predicted"/>